<organism evidence="3 4">
    <name type="scientific">Bermanella marisrubri</name>
    <dbReference type="NCBI Taxonomy" id="207949"/>
    <lineage>
        <taxon>Bacteria</taxon>
        <taxon>Pseudomonadati</taxon>
        <taxon>Pseudomonadota</taxon>
        <taxon>Gammaproteobacteria</taxon>
        <taxon>Oceanospirillales</taxon>
        <taxon>Oceanospirillaceae</taxon>
        <taxon>Bermanella</taxon>
    </lineage>
</organism>
<dbReference type="HOGENOM" id="CLU_102167_0_0_6"/>
<dbReference type="Gene3D" id="3.50.70.10">
    <property type="match status" value="1"/>
</dbReference>
<evidence type="ECO:0000313" key="3">
    <source>
        <dbReference type="EMBL" id="EAT11810.1"/>
    </source>
</evidence>
<reference evidence="3 4" key="1">
    <citation type="submission" date="2006-03" db="EMBL/GenBank/DDBJ databases">
        <authorList>
            <person name="Pinhassi J."/>
            <person name="Pedros-Alio C."/>
            <person name="Ferriera S."/>
            <person name="Johnson J."/>
            <person name="Kravitz S."/>
            <person name="Halpern A."/>
            <person name="Remington K."/>
            <person name="Beeson K."/>
            <person name="Tran B."/>
            <person name="Rogers Y.-H."/>
            <person name="Friedman R."/>
            <person name="Venter J.C."/>
        </authorList>
    </citation>
    <scope>NUCLEOTIDE SEQUENCE [LARGE SCALE GENOMIC DNA]</scope>
    <source>
        <strain evidence="3 4">RED65</strain>
    </source>
</reference>
<keyword evidence="1" id="KW-0732">Signal</keyword>
<gene>
    <name evidence="3" type="ORF">RED65_05469</name>
</gene>
<protein>
    <recommendedName>
        <fullName evidence="2">Chalcone isomerase domain-containing protein</fullName>
    </recommendedName>
</protein>
<dbReference type="GO" id="GO:0016872">
    <property type="term" value="F:intramolecular lyase activity"/>
    <property type="evidence" value="ECO:0007669"/>
    <property type="project" value="InterPro"/>
</dbReference>
<dbReference type="InterPro" id="IPR016087">
    <property type="entry name" value="Chalcone_isomerase"/>
</dbReference>
<dbReference type="AlphaFoldDB" id="Q1N0M3"/>
<name>Q1N0M3_9GAMM</name>
<sequence>MNLIAPLIAIILLVSSTFTNASTVAGIEIPDRVPATSERPELVLNGASLRELYLLIDTYVGALYLETPSHDPEFIMDSAMHKRMVFHVKMRKVSARRIANALTEALVVNITPAQHKELTDELEQMLSYFTGDLYEGDQSIFDYSPGKGTKVIVNDNVMGTIQGDDYFKAMLAIWIGENPVGREFKQDVLGLSGTKIQEAVAGQ</sequence>
<dbReference type="EMBL" id="AAQH01000013">
    <property type="protein sequence ID" value="EAT11810.1"/>
    <property type="molecule type" value="Genomic_DNA"/>
</dbReference>
<dbReference type="Proteomes" id="UP000004263">
    <property type="component" value="Unassembled WGS sequence"/>
</dbReference>
<dbReference type="STRING" id="207949.RED65_05469"/>
<dbReference type="InterPro" id="IPR016088">
    <property type="entry name" value="Chalcone_isomerase_3-sand"/>
</dbReference>
<dbReference type="InterPro" id="IPR036298">
    <property type="entry name" value="Chalcone_isomerase_sf"/>
</dbReference>
<evidence type="ECO:0000259" key="2">
    <source>
        <dbReference type="Pfam" id="PF16036"/>
    </source>
</evidence>
<accession>Q1N0M3</accession>
<feature type="chain" id="PRO_5004194483" description="Chalcone isomerase domain-containing protein" evidence="1">
    <location>
        <begin position="22"/>
        <end position="203"/>
    </location>
</feature>
<proteinExistence type="predicted"/>
<keyword evidence="4" id="KW-1185">Reference proteome</keyword>
<dbReference type="Pfam" id="PF16036">
    <property type="entry name" value="Chalcone_3"/>
    <property type="match status" value="1"/>
</dbReference>
<evidence type="ECO:0000313" key="4">
    <source>
        <dbReference type="Proteomes" id="UP000004263"/>
    </source>
</evidence>
<comment type="caution">
    <text evidence="3">The sequence shown here is derived from an EMBL/GenBank/DDBJ whole genome shotgun (WGS) entry which is preliminary data.</text>
</comment>
<dbReference type="OrthoDB" id="7277038at2"/>
<dbReference type="SUPFAM" id="SSF54626">
    <property type="entry name" value="Chalcone isomerase"/>
    <property type="match status" value="1"/>
</dbReference>
<dbReference type="RefSeq" id="WP_007016411.1">
    <property type="nucleotide sequence ID" value="NZ_AAQH01000013.1"/>
</dbReference>
<evidence type="ECO:0000256" key="1">
    <source>
        <dbReference type="SAM" id="SignalP"/>
    </source>
</evidence>
<feature type="signal peptide" evidence="1">
    <location>
        <begin position="1"/>
        <end position="21"/>
    </location>
</feature>
<feature type="domain" description="Chalcone isomerase" evidence="2">
    <location>
        <begin position="21"/>
        <end position="190"/>
    </location>
</feature>